<dbReference type="Gene3D" id="3.30.70.270">
    <property type="match status" value="1"/>
</dbReference>
<proteinExistence type="predicted"/>
<dbReference type="GO" id="GO:1902201">
    <property type="term" value="P:negative regulation of bacterial-type flagellum-dependent cell motility"/>
    <property type="evidence" value="ECO:0007669"/>
    <property type="project" value="TreeGrafter"/>
</dbReference>
<dbReference type="SMART" id="SM00267">
    <property type="entry name" value="GGDEF"/>
    <property type="match status" value="1"/>
</dbReference>
<dbReference type="InterPro" id="IPR043128">
    <property type="entry name" value="Rev_trsase/Diguanyl_cyclase"/>
</dbReference>
<evidence type="ECO:0000313" key="4">
    <source>
        <dbReference type="Proteomes" id="UP000315525"/>
    </source>
</evidence>
<dbReference type="Pfam" id="PF00990">
    <property type="entry name" value="GGDEF"/>
    <property type="match status" value="1"/>
</dbReference>
<dbReference type="EMBL" id="SOJN01000078">
    <property type="protein sequence ID" value="TET45644.1"/>
    <property type="molecule type" value="Genomic_DNA"/>
</dbReference>
<dbReference type="NCBIfam" id="TIGR00254">
    <property type="entry name" value="GGDEF"/>
    <property type="match status" value="1"/>
</dbReference>
<dbReference type="SMART" id="SM00065">
    <property type="entry name" value="GAF"/>
    <property type="match status" value="2"/>
</dbReference>
<evidence type="ECO:0000313" key="3">
    <source>
        <dbReference type="EMBL" id="TET45644.1"/>
    </source>
</evidence>
<dbReference type="PROSITE" id="PS50887">
    <property type="entry name" value="GGDEF"/>
    <property type="match status" value="1"/>
</dbReference>
<dbReference type="Pfam" id="PF13185">
    <property type="entry name" value="GAF_2"/>
    <property type="match status" value="1"/>
</dbReference>
<organism evidence="3 4">
    <name type="scientific">candidate division TA06 bacterium</name>
    <dbReference type="NCBI Taxonomy" id="2250710"/>
    <lineage>
        <taxon>Bacteria</taxon>
        <taxon>Bacteria division TA06</taxon>
    </lineage>
</organism>
<name>A0A523USX9_UNCT6</name>
<keyword evidence="1" id="KW-0472">Membrane</keyword>
<dbReference type="InterPro" id="IPR003018">
    <property type="entry name" value="GAF"/>
</dbReference>
<dbReference type="SUPFAM" id="SSF55781">
    <property type="entry name" value="GAF domain-like"/>
    <property type="match status" value="2"/>
</dbReference>
<feature type="domain" description="GGDEF" evidence="2">
    <location>
        <begin position="552"/>
        <end position="684"/>
    </location>
</feature>
<dbReference type="InterPro" id="IPR000160">
    <property type="entry name" value="GGDEF_dom"/>
</dbReference>
<dbReference type="FunFam" id="3.30.70.270:FF:000001">
    <property type="entry name" value="Diguanylate cyclase domain protein"/>
    <property type="match status" value="1"/>
</dbReference>
<dbReference type="Gene3D" id="3.30.450.40">
    <property type="match status" value="2"/>
</dbReference>
<dbReference type="InterPro" id="IPR050469">
    <property type="entry name" value="Diguanylate_Cyclase"/>
</dbReference>
<dbReference type="GO" id="GO:0043709">
    <property type="term" value="P:cell adhesion involved in single-species biofilm formation"/>
    <property type="evidence" value="ECO:0007669"/>
    <property type="project" value="TreeGrafter"/>
</dbReference>
<feature type="transmembrane region" description="Helical" evidence="1">
    <location>
        <begin position="12"/>
        <end position="30"/>
    </location>
</feature>
<feature type="transmembrane region" description="Helical" evidence="1">
    <location>
        <begin position="137"/>
        <end position="158"/>
    </location>
</feature>
<protein>
    <submittedName>
        <fullName evidence="3">Diguanylate cyclase</fullName>
    </submittedName>
</protein>
<accession>A0A523USX9</accession>
<dbReference type="AlphaFoldDB" id="A0A523USX9"/>
<gene>
    <name evidence="3" type="ORF">E3J62_06730</name>
</gene>
<keyword evidence="1" id="KW-1133">Transmembrane helix</keyword>
<comment type="caution">
    <text evidence="3">The sequence shown here is derived from an EMBL/GenBank/DDBJ whole genome shotgun (WGS) entry which is preliminary data.</text>
</comment>
<evidence type="ECO:0000259" key="2">
    <source>
        <dbReference type="PROSITE" id="PS50887"/>
    </source>
</evidence>
<dbReference type="SUPFAM" id="SSF55073">
    <property type="entry name" value="Nucleotide cyclase"/>
    <property type="match status" value="1"/>
</dbReference>
<feature type="transmembrane region" description="Helical" evidence="1">
    <location>
        <begin position="36"/>
        <end position="55"/>
    </location>
</feature>
<feature type="transmembrane region" description="Helical" evidence="1">
    <location>
        <begin position="89"/>
        <end position="107"/>
    </location>
</feature>
<dbReference type="GO" id="GO:0005886">
    <property type="term" value="C:plasma membrane"/>
    <property type="evidence" value="ECO:0007669"/>
    <property type="project" value="TreeGrafter"/>
</dbReference>
<sequence>MEIARSRRSSSILLLVLAGTIFLSSLLGAFYRPPQIWLSIFLLLPIGVFFFLIYYRLKKELPPTRRQMVGTLVGLALVANLSVQSTGGLASPIFLVYFGVIFVASVLGDVRLAIATFAGIFVAEVGSSVVREDYSTFGTHLSALLLLGVLSVFVGRVVEYVSQKGRGTKEGRQERVTATDIDRESVVKTLARKGEVGLDIHKALEDALSDLVELAYRSFKCETACMFTYDSKRGLLLMGPNRTSRKTITKRVEMAVGAGVVGWVAKERKSLLTGDFVNPPNTLGYYHDEEQVRSLVCVPIALGAELEGVFVVDSREPNAYQPDDRERLEGLARQASVLIGYARMGTRMEKAVVHFSALQELAKDLSKKLKLRDVLEVIDDAAGKLFDCDVFVILDIDETSGCKVLWAKGTGGDFKEGLEFELGNSLTAIMVKNVILMANEDLREREVRLPIFYAGERGLGHLRSFVGAPLLIEGKVFGGLFVFSLRKASYEKMDSDNMMFLSAQASNAIERAILHEHTEAMAIRDGLTGLYNHRYFQDQLDKRVMQAKKNHKSIALLMMDIDHFKHFNDTYGHMAGDQVLKTIGKILTNWEKELGLAARYGGEEFVALITKEAEKAYEIAEDLRKEVAANITTYDEHTFSVTVSIGVALYPEHAYDKSNLIELADGALYLAKNDGRNRVRTAGELQGVK</sequence>
<dbReference type="CDD" id="cd01949">
    <property type="entry name" value="GGDEF"/>
    <property type="match status" value="1"/>
</dbReference>
<dbReference type="GO" id="GO:0052621">
    <property type="term" value="F:diguanylate cyclase activity"/>
    <property type="evidence" value="ECO:0007669"/>
    <property type="project" value="TreeGrafter"/>
</dbReference>
<dbReference type="InterPro" id="IPR029787">
    <property type="entry name" value="Nucleotide_cyclase"/>
</dbReference>
<dbReference type="PANTHER" id="PTHR45138">
    <property type="entry name" value="REGULATORY COMPONENTS OF SENSORY TRANSDUCTION SYSTEM"/>
    <property type="match status" value="1"/>
</dbReference>
<dbReference type="Proteomes" id="UP000315525">
    <property type="component" value="Unassembled WGS sequence"/>
</dbReference>
<reference evidence="3 4" key="1">
    <citation type="submission" date="2019-03" db="EMBL/GenBank/DDBJ databases">
        <title>Metabolic potential of uncultured bacteria and archaea associated with petroleum seepage in deep-sea sediments.</title>
        <authorList>
            <person name="Dong X."/>
            <person name="Hubert C."/>
        </authorList>
    </citation>
    <scope>NUCLEOTIDE SEQUENCE [LARGE SCALE GENOMIC DNA]</scope>
    <source>
        <strain evidence="3">E44_bin18</strain>
    </source>
</reference>
<keyword evidence="1" id="KW-0812">Transmembrane</keyword>
<dbReference type="PANTHER" id="PTHR45138:SF9">
    <property type="entry name" value="DIGUANYLATE CYCLASE DGCM-RELATED"/>
    <property type="match status" value="1"/>
</dbReference>
<dbReference type="InterPro" id="IPR029016">
    <property type="entry name" value="GAF-like_dom_sf"/>
</dbReference>
<evidence type="ECO:0000256" key="1">
    <source>
        <dbReference type="SAM" id="Phobius"/>
    </source>
</evidence>
<feature type="transmembrane region" description="Helical" evidence="1">
    <location>
        <begin position="67"/>
        <end position="83"/>
    </location>
</feature>